<accession>A0ABX6HUM2</accession>
<organism evidence="1 2">
    <name type="scientific">Pandoraea fibrosis</name>
    <dbReference type="NCBI Taxonomy" id="1891094"/>
    <lineage>
        <taxon>Bacteria</taxon>
        <taxon>Pseudomonadati</taxon>
        <taxon>Pseudomonadota</taxon>
        <taxon>Betaproteobacteria</taxon>
        <taxon>Burkholderiales</taxon>
        <taxon>Burkholderiaceae</taxon>
        <taxon>Pandoraea</taxon>
    </lineage>
</organism>
<evidence type="ECO:0000313" key="2">
    <source>
        <dbReference type="Proteomes" id="UP000035080"/>
    </source>
</evidence>
<proteinExistence type="predicted"/>
<sequence length="160" mass="17767">MSLISINAYRQNAMGNFSVNKDLLSQDQSKLKGDMVSVQRAVAKFDKLIFEAEGKIQREFSRLSEITGLSQCNDDKSIVRLKNGHFKVGCGGDGVKSILFQRRYKLECKEAAMNLGCSKGEINVADAKLMIKNKINGLVDAIYDLESKKRDAWRIGGKSA</sequence>
<dbReference type="RefSeq" id="WP_039369473.1">
    <property type="nucleotide sequence ID" value="NZ_CP047385.1"/>
</dbReference>
<gene>
    <name evidence="1" type="ORF">PI93_019605</name>
</gene>
<name>A0ABX6HUM2_9BURK</name>
<evidence type="ECO:0008006" key="3">
    <source>
        <dbReference type="Google" id="ProtNLM"/>
    </source>
</evidence>
<dbReference type="Proteomes" id="UP000035080">
    <property type="component" value="Chromosome"/>
</dbReference>
<dbReference type="EMBL" id="CP047385">
    <property type="protein sequence ID" value="QHF14617.1"/>
    <property type="molecule type" value="Genomic_DNA"/>
</dbReference>
<protein>
    <recommendedName>
        <fullName evidence="3">DUF5082 domain-containing protein</fullName>
    </recommendedName>
</protein>
<keyword evidence="2" id="KW-1185">Reference proteome</keyword>
<evidence type="ECO:0000313" key="1">
    <source>
        <dbReference type="EMBL" id="QHF14617.1"/>
    </source>
</evidence>
<reference evidence="1 2" key="1">
    <citation type="journal article" date="2015" name="Genome Announc.">
        <title>Genome Sequences of Two Pandoraea pnomenusa Isolates Recovered 11 Months Apart from a Cystic Fibrosis Patient.</title>
        <authorList>
            <person name="Ee R."/>
            <person name="Ambrose M."/>
            <person name="Lazenby J."/>
            <person name="Williams P."/>
            <person name="Chan K.G."/>
            <person name="Roddam L."/>
        </authorList>
    </citation>
    <scope>NUCLEOTIDE SEQUENCE [LARGE SCALE GENOMIC DNA]</scope>
    <source>
        <strain evidence="1 2">6399</strain>
    </source>
</reference>